<dbReference type="AlphaFoldDB" id="A0A6A6Z0L2"/>
<protein>
    <submittedName>
        <fullName evidence="2 4">Uncharacterized protein</fullName>
    </submittedName>
</protein>
<dbReference type="GeneID" id="54462647"/>
<dbReference type="OrthoDB" id="10505477at2759"/>
<organism evidence="2">
    <name type="scientific">Mytilinidion resinicola</name>
    <dbReference type="NCBI Taxonomy" id="574789"/>
    <lineage>
        <taxon>Eukaryota</taxon>
        <taxon>Fungi</taxon>
        <taxon>Dikarya</taxon>
        <taxon>Ascomycota</taxon>
        <taxon>Pezizomycotina</taxon>
        <taxon>Dothideomycetes</taxon>
        <taxon>Pleosporomycetidae</taxon>
        <taxon>Mytilinidiales</taxon>
        <taxon>Mytilinidiaceae</taxon>
        <taxon>Mytilinidion</taxon>
    </lineage>
</organism>
<reference evidence="4" key="2">
    <citation type="submission" date="2020-04" db="EMBL/GenBank/DDBJ databases">
        <authorList>
            <consortium name="NCBI Genome Project"/>
        </authorList>
    </citation>
    <scope>NUCLEOTIDE SEQUENCE</scope>
    <source>
        <strain evidence="4">CBS 304.34</strain>
    </source>
</reference>
<sequence length="275" mass="31574">MYSHERGEDSGGGGASNEEIRDESQSSSSTLNPKPNAHPSRTRTRPVQYARLPPERSAKFLAAGEYDPYMPTLPPSQSYSDKLREMAETYIREENKVAAVHECEYTPRQLEVGPEIKPIQYLDDAINSVANTDSGHPTPELEDRLLRWTYSLLDAPNFKQFSFVNSFEELLLALMKLLEDSIILIPRDLYHYTYMSEFVLKYGEEHHYDAFDSAHKDLQLKLAQPPSLIWGQRHARSQQSDLQGWRLIRHEAQYRGKWTVLHICSLKCASQLTTS</sequence>
<accession>A0A6A6Z0L2</accession>
<dbReference type="Proteomes" id="UP000504636">
    <property type="component" value="Unplaced"/>
</dbReference>
<proteinExistence type="predicted"/>
<feature type="region of interest" description="Disordered" evidence="1">
    <location>
        <begin position="1"/>
        <end position="53"/>
    </location>
</feature>
<evidence type="ECO:0000256" key="1">
    <source>
        <dbReference type="SAM" id="MobiDB-lite"/>
    </source>
</evidence>
<dbReference type="EMBL" id="MU003694">
    <property type="protein sequence ID" value="KAF2814560.1"/>
    <property type="molecule type" value="Genomic_DNA"/>
</dbReference>
<evidence type="ECO:0000313" key="2">
    <source>
        <dbReference type="EMBL" id="KAF2814560.1"/>
    </source>
</evidence>
<dbReference type="RefSeq" id="XP_033581524.1">
    <property type="nucleotide sequence ID" value="XM_033721754.1"/>
</dbReference>
<name>A0A6A6Z0L2_9PEZI</name>
<reference evidence="4" key="3">
    <citation type="submission" date="2025-04" db="UniProtKB">
        <authorList>
            <consortium name="RefSeq"/>
        </authorList>
    </citation>
    <scope>IDENTIFICATION</scope>
    <source>
        <strain evidence="4">CBS 304.34</strain>
    </source>
</reference>
<evidence type="ECO:0000313" key="3">
    <source>
        <dbReference type="Proteomes" id="UP000504636"/>
    </source>
</evidence>
<evidence type="ECO:0000313" key="4">
    <source>
        <dbReference type="RefSeq" id="XP_033581524.1"/>
    </source>
</evidence>
<gene>
    <name evidence="2 4" type="ORF">BDZ99DRAFT_471973</name>
</gene>
<keyword evidence="3" id="KW-1185">Reference proteome</keyword>
<reference evidence="2 4" key="1">
    <citation type="journal article" date="2020" name="Stud. Mycol.">
        <title>101 Dothideomycetes genomes: a test case for predicting lifestyles and emergence of pathogens.</title>
        <authorList>
            <person name="Haridas S."/>
            <person name="Albert R."/>
            <person name="Binder M."/>
            <person name="Bloem J."/>
            <person name="Labutti K."/>
            <person name="Salamov A."/>
            <person name="Andreopoulos B."/>
            <person name="Baker S."/>
            <person name="Barry K."/>
            <person name="Bills G."/>
            <person name="Bluhm B."/>
            <person name="Cannon C."/>
            <person name="Castanera R."/>
            <person name="Culley D."/>
            <person name="Daum C."/>
            <person name="Ezra D."/>
            <person name="Gonzalez J."/>
            <person name="Henrissat B."/>
            <person name="Kuo A."/>
            <person name="Liang C."/>
            <person name="Lipzen A."/>
            <person name="Lutzoni F."/>
            <person name="Magnuson J."/>
            <person name="Mondo S."/>
            <person name="Nolan M."/>
            <person name="Ohm R."/>
            <person name="Pangilinan J."/>
            <person name="Park H.-J."/>
            <person name="Ramirez L."/>
            <person name="Alfaro M."/>
            <person name="Sun H."/>
            <person name="Tritt A."/>
            <person name="Yoshinaga Y."/>
            <person name="Zwiers L.-H."/>
            <person name="Turgeon B."/>
            <person name="Goodwin S."/>
            <person name="Spatafora J."/>
            <person name="Crous P."/>
            <person name="Grigoriev I."/>
        </authorList>
    </citation>
    <scope>NUCLEOTIDE SEQUENCE</scope>
    <source>
        <strain evidence="2 4">CBS 304.34</strain>
    </source>
</reference>